<dbReference type="EMBL" id="JARKIB010000046">
    <property type="protein sequence ID" value="KAJ7756677.1"/>
    <property type="molecule type" value="Genomic_DNA"/>
</dbReference>
<protein>
    <submittedName>
        <fullName evidence="1">Uncharacterized protein</fullName>
    </submittedName>
</protein>
<evidence type="ECO:0000313" key="1">
    <source>
        <dbReference type="EMBL" id="KAJ7756677.1"/>
    </source>
</evidence>
<sequence length="201" mass="22415">AHAYLTTKPWGEFWTALLAALVKFEWSHFHVEERGRLVVGKSRPDEFHQWIKEHRVYDDYKLNQGFGERLLAWWKELGPKNQWAGVEAGADLPADFRNCSAWATWGRVNVPGRNGLLLIVLGLAWWGQAVWNEGAAAGLGGGEKALASAADWKTLAEDVKWVMEEVVLRDRLGDEAFVEERDAAAAVPVKAGGKKPGKGKR</sequence>
<feature type="non-terminal residue" evidence="1">
    <location>
        <position position="1"/>
    </location>
</feature>
<keyword evidence="2" id="KW-1185">Reference proteome</keyword>
<evidence type="ECO:0000313" key="2">
    <source>
        <dbReference type="Proteomes" id="UP001215598"/>
    </source>
</evidence>
<gene>
    <name evidence="1" type="ORF">B0H16DRAFT_1314918</name>
</gene>
<reference evidence="1" key="1">
    <citation type="submission" date="2023-03" db="EMBL/GenBank/DDBJ databases">
        <title>Massive genome expansion in bonnet fungi (Mycena s.s.) driven by repeated elements and novel gene families across ecological guilds.</title>
        <authorList>
            <consortium name="Lawrence Berkeley National Laboratory"/>
            <person name="Harder C.B."/>
            <person name="Miyauchi S."/>
            <person name="Viragh M."/>
            <person name="Kuo A."/>
            <person name="Thoen E."/>
            <person name="Andreopoulos B."/>
            <person name="Lu D."/>
            <person name="Skrede I."/>
            <person name="Drula E."/>
            <person name="Henrissat B."/>
            <person name="Morin E."/>
            <person name="Kohler A."/>
            <person name="Barry K."/>
            <person name="LaButti K."/>
            <person name="Morin E."/>
            <person name="Salamov A."/>
            <person name="Lipzen A."/>
            <person name="Mereny Z."/>
            <person name="Hegedus B."/>
            <person name="Baldrian P."/>
            <person name="Stursova M."/>
            <person name="Weitz H."/>
            <person name="Taylor A."/>
            <person name="Grigoriev I.V."/>
            <person name="Nagy L.G."/>
            <person name="Martin F."/>
            <person name="Kauserud H."/>
        </authorList>
    </citation>
    <scope>NUCLEOTIDE SEQUENCE</scope>
    <source>
        <strain evidence="1">CBHHK182m</strain>
    </source>
</reference>
<accession>A0AAD7NE01</accession>
<proteinExistence type="predicted"/>
<organism evidence="1 2">
    <name type="scientific">Mycena metata</name>
    <dbReference type="NCBI Taxonomy" id="1033252"/>
    <lineage>
        <taxon>Eukaryota</taxon>
        <taxon>Fungi</taxon>
        <taxon>Dikarya</taxon>
        <taxon>Basidiomycota</taxon>
        <taxon>Agaricomycotina</taxon>
        <taxon>Agaricomycetes</taxon>
        <taxon>Agaricomycetidae</taxon>
        <taxon>Agaricales</taxon>
        <taxon>Marasmiineae</taxon>
        <taxon>Mycenaceae</taxon>
        <taxon>Mycena</taxon>
    </lineage>
</organism>
<name>A0AAD7NE01_9AGAR</name>
<dbReference type="Proteomes" id="UP001215598">
    <property type="component" value="Unassembled WGS sequence"/>
</dbReference>
<dbReference type="AlphaFoldDB" id="A0AAD7NE01"/>
<comment type="caution">
    <text evidence="1">The sequence shown here is derived from an EMBL/GenBank/DDBJ whole genome shotgun (WGS) entry which is preliminary data.</text>
</comment>